<feature type="compositionally biased region" description="Basic and acidic residues" evidence="1">
    <location>
        <begin position="123"/>
        <end position="132"/>
    </location>
</feature>
<feature type="compositionally biased region" description="Low complexity" evidence="1">
    <location>
        <begin position="284"/>
        <end position="299"/>
    </location>
</feature>
<dbReference type="AlphaFoldDB" id="A0A9W6YAI1"/>
<organism evidence="2 3">
    <name type="scientific">Phytophthora fragariaefolia</name>
    <dbReference type="NCBI Taxonomy" id="1490495"/>
    <lineage>
        <taxon>Eukaryota</taxon>
        <taxon>Sar</taxon>
        <taxon>Stramenopiles</taxon>
        <taxon>Oomycota</taxon>
        <taxon>Peronosporomycetes</taxon>
        <taxon>Peronosporales</taxon>
        <taxon>Peronosporaceae</taxon>
        <taxon>Phytophthora</taxon>
    </lineage>
</organism>
<evidence type="ECO:0000256" key="1">
    <source>
        <dbReference type="SAM" id="MobiDB-lite"/>
    </source>
</evidence>
<comment type="caution">
    <text evidence="2">The sequence shown here is derived from an EMBL/GenBank/DDBJ whole genome shotgun (WGS) entry which is preliminary data.</text>
</comment>
<feature type="region of interest" description="Disordered" evidence="1">
    <location>
        <begin position="245"/>
        <end position="326"/>
    </location>
</feature>
<dbReference type="OrthoDB" id="145110at2759"/>
<name>A0A9W6YAI1_9STRA</name>
<feature type="compositionally biased region" description="Basic and acidic residues" evidence="1">
    <location>
        <begin position="94"/>
        <end position="104"/>
    </location>
</feature>
<sequence length="326" mass="37156">MTEQLGRVEHRQPAAVPEEQPINSETRRGKRRRPARDVEPEERDEAKTEDDDPPKKRRPRRRRTAKPVAVDDAIAGRTRTRVRRAPDLGEFCGDGEKNRVESPTRARAPACALAPGPNAHDSPTADRPDGEQQLRQSEGVVNRAEVRRPRTQQHAAEDNEARIYVFAGQGRRGTDSLVARRPRLSRIQPGQHVVECRRWRYRTRTGRYVLEFEVQCVNQHPDDRIGEKLWINQSDNEQLWQERRVRNEQAKDEDSDDAETPQRSEDGDGAAPALARLGSRPEDTAGTAARRTQQRATTRIGDDSILGEESKMVKPSWSPPQRRTMT</sequence>
<gene>
    <name evidence="2" type="ORF">Pfra01_002491200</name>
</gene>
<reference evidence="2" key="1">
    <citation type="submission" date="2023-04" db="EMBL/GenBank/DDBJ databases">
        <title>Phytophthora fragariaefolia NBRC 109709.</title>
        <authorList>
            <person name="Ichikawa N."/>
            <person name="Sato H."/>
            <person name="Tonouchi N."/>
        </authorList>
    </citation>
    <scope>NUCLEOTIDE SEQUENCE</scope>
    <source>
        <strain evidence="2">NBRC 109709</strain>
    </source>
</reference>
<feature type="compositionally biased region" description="Basic residues" evidence="1">
    <location>
        <begin position="55"/>
        <end position="65"/>
    </location>
</feature>
<keyword evidence="3" id="KW-1185">Reference proteome</keyword>
<feature type="compositionally biased region" description="Basic and acidic residues" evidence="1">
    <location>
        <begin position="1"/>
        <end position="12"/>
    </location>
</feature>
<proteinExistence type="predicted"/>
<feature type="compositionally biased region" description="Acidic residues" evidence="1">
    <location>
        <begin position="39"/>
        <end position="52"/>
    </location>
</feature>
<protein>
    <submittedName>
        <fullName evidence="2">Unnamed protein product</fullName>
    </submittedName>
</protein>
<evidence type="ECO:0000313" key="2">
    <source>
        <dbReference type="EMBL" id="GMF58071.1"/>
    </source>
</evidence>
<dbReference type="Proteomes" id="UP001165121">
    <property type="component" value="Unassembled WGS sequence"/>
</dbReference>
<accession>A0A9W6YAI1</accession>
<feature type="region of interest" description="Disordered" evidence="1">
    <location>
        <begin position="1"/>
        <end position="159"/>
    </location>
</feature>
<evidence type="ECO:0000313" key="3">
    <source>
        <dbReference type="Proteomes" id="UP001165121"/>
    </source>
</evidence>
<dbReference type="EMBL" id="BSXT01004502">
    <property type="protein sequence ID" value="GMF58071.1"/>
    <property type="molecule type" value="Genomic_DNA"/>
</dbReference>